<name>A0A2M7T6Z4_9ACTN</name>
<dbReference type="RefSeq" id="WP_286679071.1">
    <property type="nucleotide sequence ID" value="NZ_MNXI01000124.1"/>
</dbReference>
<keyword evidence="2" id="KW-1277">Toxin-antitoxin system</keyword>
<gene>
    <name evidence="3" type="ORF">COY37_07760</name>
</gene>
<protein>
    <submittedName>
        <fullName evidence="3">Type II toxin-antitoxin system mRNA interferase toxin, RelE/StbE family</fullName>
    </submittedName>
</protein>
<evidence type="ECO:0000313" key="3">
    <source>
        <dbReference type="EMBL" id="PIZ37084.1"/>
    </source>
</evidence>
<organism evidence="3 4">
    <name type="scientific">Candidatus Aquicultor secundus</name>
    <dbReference type="NCBI Taxonomy" id="1973895"/>
    <lineage>
        <taxon>Bacteria</taxon>
        <taxon>Bacillati</taxon>
        <taxon>Actinomycetota</taxon>
        <taxon>Candidatus Aquicultoria</taxon>
        <taxon>Candidatus Aquicultorales</taxon>
        <taxon>Candidatus Aquicultoraceae</taxon>
        <taxon>Candidatus Aquicultor</taxon>
    </lineage>
</organism>
<evidence type="ECO:0000256" key="2">
    <source>
        <dbReference type="ARBA" id="ARBA00022649"/>
    </source>
</evidence>
<evidence type="ECO:0000256" key="1">
    <source>
        <dbReference type="ARBA" id="ARBA00006226"/>
    </source>
</evidence>
<reference evidence="4" key="1">
    <citation type="submission" date="2017-09" db="EMBL/GenBank/DDBJ databases">
        <title>Depth-based differentiation of microbial function through sediment-hosted aquifers and enrichment of novel symbionts in the deep terrestrial subsurface.</title>
        <authorList>
            <person name="Probst A.J."/>
            <person name="Ladd B."/>
            <person name="Jarett J.K."/>
            <person name="Geller-Mcgrath D.E."/>
            <person name="Sieber C.M.K."/>
            <person name="Emerson J.B."/>
            <person name="Anantharaman K."/>
            <person name="Thomas B.C."/>
            <person name="Malmstrom R."/>
            <person name="Stieglmeier M."/>
            <person name="Klingl A."/>
            <person name="Woyke T."/>
            <person name="Ryan C.M."/>
            <person name="Banfield J.F."/>
        </authorList>
    </citation>
    <scope>NUCLEOTIDE SEQUENCE [LARGE SCALE GENOMIC DNA]</scope>
</reference>
<dbReference type="AlphaFoldDB" id="A0A2M7T6Z4"/>
<dbReference type="Gene3D" id="3.30.2310.20">
    <property type="entry name" value="RelE-like"/>
    <property type="match status" value="1"/>
</dbReference>
<proteinExistence type="inferred from homology"/>
<sequence>MAREIIWSEEAVADLEALADYITRDSAVYAASFVREILDASNTLSKFPKRGRVVPELSDSNIRELFVRDYRLIYLVERSRIVILGLIHGSRNLNRPWKGK</sequence>
<dbReference type="InterPro" id="IPR007712">
    <property type="entry name" value="RelE/ParE_toxin"/>
</dbReference>
<dbReference type="Pfam" id="PF05016">
    <property type="entry name" value="ParE_toxin"/>
    <property type="match status" value="1"/>
</dbReference>
<comment type="similarity">
    <text evidence="1">Belongs to the RelE toxin family.</text>
</comment>
<dbReference type="SUPFAM" id="SSF143011">
    <property type="entry name" value="RelE-like"/>
    <property type="match status" value="1"/>
</dbReference>
<dbReference type="PANTHER" id="PTHR33755">
    <property type="entry name" value="TOXIN PARE1-RELATED"/>
    <property type="match status" value="1"/>
</dbReference>
<dbReference type="InterPro" id="IPR051803">
    <property type="entry name" value="TA_system_RelE-like_toxin"/>
</dbReference>
<accession>A0A2M7T6Z4</accession>
<evidence type="ECO:0000313" key="4">
    <source>
        <dbReference type="Proteomes" id="UP000230956"/>
    </source>
</evidence>
<dbReference type="PANTHER" id="PTHR33755:SF5">
    <property type="entry name" value="TYPE II TOXIN-ANTITOXIN SYSTEM RELE_PARE FAMILY TOXIN"/>
    <property type="match status" value="1"/>
</dbReference>
<dbReference type="EMBL" id="PFNG01000179">
    <property type="protein sequence ID" value="PIZ37084.1"/>
    <property type="molecule type" value="Genomic_DNA"/>
</dbReference>
<dbReference type="Proteomes" id="UP000230956">
    <property type="component" value="Unassembled WGS sequence"/>
</dbReference>
<dbReference type="InterPro" id="IPR035093">
    <property type="entry name" value="RelE/ParE_toxin_dom_sf"/>
</dbReference>
<comment type="caution">
    <text evidence="3">The sequence shown here is derived from an EMBL/GenBank/DDBJ whole genome shotgun (WGS) entry which is preliminary data.</text>
</comment>